<gene>
    <name evidence="3" type="ORF">Ctob_008022</name>
</gene>
<reference evidence="4" key="1">
    <citation type="journal article" date="2015" name="PLoS Genet.">
        <title>Genome Sequence and Transcriptome Analyses of Chrysochromulina tobin: Metabolic Tools for Enhanced Algal Fitness in the Prominent Order Prymnesiales (Haptophyceae).</title>
        <authorList>
            <person name="Hovde B.T."/>
            <person name="Deodato C.R."/>
            <person name="Hunsperger H.M."/>
            <person name="Ryken S.A."/>
            <person name="Yost W."/>
            <person name="Jha R.K."/>
            <person name="Patterson J."/>
            <person name="Monnat R.J. Jr."/>
            <person name="Barlow S.B."/>
            <person name="Starkenburg S.R."/>
            <person name="Cattolico R.A."/>
        </authorList>
    </citation>
    <scope>NUCLEOTIDE SEQUENCE</scope>
    <source>
        <strain evidence="4">CCMP291</strain>
    </source>
</reference>
<evidence type="ECO:0000256" key="1">
    <source>
        <dbReference type="PROSITE-ProRule" id="PRU00175"/>
    </source>
</evidence>
<feature type="domain" description="RING-type" evidence="2">
    <location>
        <begin position="202"/>
        <end position="237"/>
    </location>
</feature>
<evidence type="ECO:0000313" key="3">
    <source>
        <dbReference type="EMBL" id="KOO26861.1"/>
    </source>
</evidence>
<protein>
    <recommendedName>
        <fullName evidence="2">RING-type domain-containing protein</fullName>
    </recommendedName>
</protein>
<proteinExistence type="predicted"/>
<keyword evidence="1" id="KW-0863">Zinc-finger</keyword>
<evidence type="ECO:0000313" key="4">
    <source>
        <dbReference type="Proteomes" id="UP000037460"/>
    </source>
</evidence>
<dbReference type="GO" id="GO:0008270">
    <property type="term" value="F:zinc ion binding"/>
    <property type="evidence" value="ECO:0007669"/>
    <property type="project" value="UniProtKB-KW"/>
</dbReference>
<keyword evidence="1" id="KW-0479">Metal-binding</keyword>
<dbReference type="Gene3D" id="3.30.40.10">
    <property type="entry name" value="Zinc/RING finger domain, C3HC4 (zinc finger)"/>
    <property type="match status" value="1"/>
</dbReference>
<comment type="caution">
    <text evidence="3">The sequence shown here is derived from an EMBL/GenBank/DDBJ whole genome shotgun (WGS) entry which is preliminary data.</text>
</comment>
<evidence type="ECO:0000259" key="2">
    <source>
        <dbReference type="PROSITE" id="PS50089"/>
    </source>
</evidence>
<sequence length="239" mass="25988">MARSPLGGKKPKVSPVTRAAYDARFKRFGVPGMDALVAEMRAKVAERGLRISQMNGVIGRSKGGTFWIDGDPRLILRFRFWQWCIDPASVDLMPPKEIIFGELERKYERHGPNWALVTLTAADGDFPAQHAGLAKQLLEEFKATRPTTVHSLQPVPAPPSAPAPAGGLMPAFRPLTLTDVGDFTGRVHDEAPESTIGGQTTCIVCMAGPKSHLAVPCGHQLACERCTANMKNCPYCRTP</sequence>
<dbReference type="Proteomes" id="UP000037460">
    <property type="component" value="Unassembled WGS sequence"/>
</dbReference>
<dbReference type="OrthoDB" id="5855668at2759"/>
<keyword evidence="1" id="KW-0862">Zinc</keyword>
<keyword evidence="4" id="KW-1185">Reference proteome</keyword>
<dbReference type="AlphaFoldDB" id="A0A0M0JJT6"/>
<accession>A0A0M0JJT6</accession>
<dbReference type="Pfam" id="PF13920">
    <property type="entry name" value="zf-C3HC4_3"/>
    <property type="match status" value="1"/>
</dbReference>
<organism evidence="3 4">
    <name type="scientific">Chrysochromulina tobinii</name>
    <dbReference type="NCBI Taxonomy" id="1460289"/>
    <lineage>
        <taxon>Eukaryota</taxon>
        <taxon>Haptista</taxon>
        <taxon>Haptophyta</taxon>
        <taxon>Prymnesiophyceae</taxon>
        <taxon>Prymnesiales</taxon>
        <taxon>Chrysochromulinaceae</taxon>
        <taxon>Chrysochromulina</taxon>
    </lineage>
</organism>
<dbReference type="InterPro" id="IPR001841">
    <property type="entry name" value="Znf_RING"/>
</dbReference>
<dbReference type="EMBL" id="JWZX01002792">
    <property type="protein sequence ID" value="KOO26861.1"/>
    <property type="molecule type" value="Genomic_DNA"/>
</dbReference>
<feature type="non-terminal residue" evidence="3">
    <location>
        <position position="239"/>
    </location>
</feature>
<dbReference type="SUPFAM" id="SSF57850">
    <property type="entry name" value="RING/U-box"/>
    <property type="match status" value="1"/>
</dbReference>
<dbReference type="PROSITE" id="PS50089">
    <property type="entry name" value="ZF_RING_2"/>
    <property type="match status" value="1"/>
</dbReference>
<dbReference type="InterPro" id="IPR013083">
    <property type="entry name" value="Znf_RING/FYVE/PHD"/>
</dbReference>
<name>A0A0M0JJT6_9EUKA</name>